<reference evidence="2" key="1">
    <citation type="submission" date="2021-12" db="EMBL/GenBank/DDBJ databases">
        <authorList>
            <person name="King R."/>
        </authorList>
    </citation>
    <scope>NUCLEOTIDE SEQUENCE</scope>
</reference>
<protein>
    <recommendedName>
        <fullName evidence="4">Endonuclease-reverse transcriptase</fullName>
    </recommendedName>
</protein>
<feature type="compositionally biased region" description="Polar residues" evidence="1">
    <location>
        <begin position="240"/>
        <end position="251"/>
    </location>
</feature>
<dbReference type="AlphaFoldDB" id="A0A9N9R7C9"/>
<evidence type="ECO:0000313" key="3">
    <source>
        <dbReference type="Proteomes" id="UP001153714"/>
    </source>
</evidence>
<keyword evidence="3" id="KW-1185">Reference proteome</keyword>
<dbReference type="Proteomes" id="UP001153714">
    <property type="component" value="Chromosome 4"/>
</dbReference>
<feature type="compositionally biased region" description="Polar residues" evidence="1">
    <location>
        <begin position="213"/>
        <end position="222"/>
    </location>
</feature>
<accession>A0A9N9R7C9</accession>
<reference evidence="2" key="2">
    <citation type="submission" date="2022-10" db="EMBL/GenBank/DDBJ databases">
        <authorList>
            <consortium name="ENA_rothamsted_submissions"/>
            <consortium name="culmorum"/>
            <person name="King R."/>
        </authorList>
    </citation>
    <scope>NUCLEOTIDE SEQUENCE</scope>
</reference>
<dbReference type="EMBL" id="OU893335">
    <property type="protein sequence ID" value="CAG9791764.1"/>
    <property type="molecule type" value="Genomic_DNA"/>
</dbReference>
<proteinExistence type="predicted"/>
<evidence type="ECO:0008006" key="4">
    <source>
        <dbReference type="Google" id="ProtNLM"/>
    </source>
</evidence>
<feature type="region of interest" description="Disordered" evidence="1">
    <location>
        <begin position="204"/>
        <end position="254"/>
    </location>
</feature>
<evidence type="ECO:0000256" key="1">
    <source>
        <dbReference type="SAM" id="MobiDB-lite"/>
    </source>
</evidence>
<evidence type="ECO:0000313" key="2">
    <source>
        <dbReference type="EMBL" id="CAG9791764.1"/>
    </source>
</evidence>
<name>A0A9N9R7C9_9NEOP</name>
<sequence length="283" mass="33299">MEEVMSALRKIQNELDDQKKMIIKNGEDVTTNITKNINMILEEKFQVWEEKHNCLKEVVENQEKRIYFLEKLARQRNIVFFGLHETESSYSDLENIIINFIDKHFCIKLEKRDIQALTRLGKKGKGIRPITVTFTTLGKKIEIFKQKAILKDTEFYIKEDYPKYVLEKRKELQEKVKIEKEKGNKAIVKYDKLIILENKSETSGSKKRMLSVSPESNLSNSHKQTDRRPQEKRNNKPKQTHSLPQRSSSISEAVLKPSMLNYLVNKNKNNLSNQKDNQEQNEI</sequence>
<organism evidence="2 3">
    <name type="scientific">Diatraea saccharalis</name>
    <name type="common">sugarcane borer</name>
    <dbReference type="NCBI Taxonomy" id="40085"/>
    <lineage>
        <taxon>Eukaryota</taxon>
        <taxon>Metazoa</taxon>
        <taxon>Ecdysozoa</taxon>
        <taxon>Arthropoda</taxon>
        <taxon>Hexapoda</taxon>
        <taxon>Insecta</taxon>
        <taxon>Pterygota</taxon>
        <taxon>Neoptera</taxon>
        <taxon>Endopterygota</taxon>
        <taxon>Lepidoptera</taxon>
        <taxon>Glossata</taxon>
        <taxon>Ditrysia</taxon>
        <taxon>Pyraloidea</taxon>
        <taxon>Crambidae</taxon>
        <taxon>Crambinae</taxon>
        <taxon>Diatraea</taxon>
    </lineage>
</organism>
<dbReference type="OrthoDB" id="7417618at2759"/>
<gene>
    <name evidence="2" type="ORF">DIATSA_LOCUS9358</name>
</gene>
<feature type="compositionally biased region" description="Basic and acidic residues" evidence="1">
    <location>
        <begin position="223"/>
        <end position="234"/>
    </location>
</feature>